<evidence type="ECO:0000313" key="2">
    <source>
        <dbReference type="Proteomes" id="UP000789920"/>
    </source>
</evidence>
<dbReference type="Proteomes" id="UP000789920">
    <property type="component" value="Unassembled WGS sequence"/>
</dbReference>
<reference evidence="1" key="1">
    <citation type="submission" date="2021-06" db="EMBL/GenBank/DDBJ databases">
        <authorList>
            <person name="Kallberg Y."/>
            <person name="Tangrot J."/>
            <person name="Rosling A."/>
        </authorList>
    </citation>
    <scope>NUCLEOTIDE SEQUENCE</scope>
    <source>
        <strain evidence="1">MA461A</strain>
    </source>
</reference>
<protein>
    <submittedName>
        <fullName evidence="1">1755_t:CDS:1</fullName>
    </submittedName>
</protein>
<feature type="non-terminal residue" evidence="1">
    <location>
        <position position="1"/>
    </location>
</feature>
<dbReference type="EMBL" id="CAJVQC010018387">
    <property type="protein sequence ID" value="CAG8693085.1"/>
    <property type="molecule type" value="Genomic_DNA"/>
</dbReference>
<proteinExistence type="predicted"/>
<name>A0ACA9P5N8_9GLOM</name>
<evidence type="ECO:0000313" key="1">
    <source>
        <dbReference type="EMBL" id="CAG8693085.1"/>
    </source>
</evidence>
<organism evidence="1 2">
    <name type="scientific">Racocetra persica</name>
    <dbReference type="NCBI Taxonomy" id="160502"/>
    <lineage>
        <taxon>Eukaryota</taxon>
        <taxon>Fungi</taxon>
        <taxon>Fungi incertae sedis</taxon>
        <taxon>Mucoromycota</taxon>
        <taxon>Glomeromycotina</taxon>
        <taxon>Glomeromycetes</taxon>
        <taxon>Diversisporales</taxon>
        <taxon>Gigasporaceae</taxon>
        <taxon>Racocetra</taxon>
    </lineage>
</organism>
<accession>A0ACA9P5N8</accession>
<gene>
    <name evidence="1" type="ORF">RPERSI_LOCUS9645</name>
</gene>
<sequence length="925" mass="106524">FSNKPGMVSTVIFHTPTGLRLEIDTPKTVFFIAFLSKHDQIVVCSTYDDNVRVQLWCCWSGKLIKEDDHPYIDKDQPLAFADDQFVHATGNKIVKYPLFPDKTEKNYRITIKQLSCVQQCSPVSQRFDLNSLIDSSLGHPVCSILIHKKEKVYCRFKFEPWRKWISPNLFMQWLDEDGNRFLLAGNDSIQIYKTKPKGQILKVELQYIWTVPYYKEADIKYMSLEILKPLQDDGNDDHEPSYRLKVQLTNSETIIISLPEANDKFTYQILIDACMSANLMRLLFGEDPSYVSRFDIHAQLKKLIQNSIDKFPSAFNKISLGDGQYIYPMEDFILFEWDDIVTAILNNEKYIPLFHNDEQTESALALLIELQKSDLLDQLISYIIRHVRDSYTPPNSNSKPSSVISVQDISRARIQQPGFAWTVGAALLDLYRYYPDKGSKILREWSHLTTSLETPTRILRTKLGNPLKIEERSFHPELKTVSRDAHLPKENSVHQSIWKLIVAKMFCNIFHKRNATIISTTTTTTATFAPSDRFNAGSSVFTINVIGDDKKDFQQIHVHRKRQRQQRLNNVQKSHPAKLCVVPLPDFCVYPAPPEINKNSSIQEYIKRLWATYVSPKRLSPYAEAAIHGPLEMFKIRQMLGRWKNYWMSFANYLDLASFGLPLITCSFAISGHEPSDILKSYATLLVWINALFLSRAFAGTGKFISIVLEILKEIKMLVLTLAFMVVGFANALFVLLRNNEGVTVSNFTGTLTNTTSNEIIGKLDLGQSPNVWWTYFPWSIFSTYKFLGIGWDGLSVYDPEWAGLCMMVLFSLIIEVFNASLRKGRQAWLRQRAQVIAEIELYFLTPSQRYHAEWFPHLIYYESHLDSVQGWRQQLYRDALGEVNVEFIKNELKEVKSDMIGELKEVKGIVGQIRILVNLESGET</sequence>
<comment type="caution">
    <text evidence="1">The sequence shown here is derived from an EMBL/GenBank/DDBJ whole genome shotgun (WGS) entry which is preliminary data.</text>
</comment>
<keyword evidence="2" id="KW-1185">Reference proteome</keyword>